<reference evidence="3" key="1">
    <citation type="submission" date="2021-07" db="EMBL/GenBank/DDBJ databases">
        <title>Pseudohoeflea marina sp. nov. a polyhydroxyalcanoate-producing bacterium.</title>
        <authorList>
            <person name="Zheng W."/>
            <person name="Yu S."/>
            <person name="Huang Y."/>
        </authorList>
    </citation>
    <scope>NUCLEOTIDE SEQUENCE</scope>
    <source>
        <strain evidence="3">DP4N28-3</strain>
    </source>
</reference>
<dbReference type="RefSeq" id="WP_219200357.1">
    <property type="nucleotide sequence ID" value="NZ_JAHWQX010000001.1"/>
</dbReference>
<sequence>MPLNVDHLMNYRIAPVRQTYTARDSALYALSIGIGQDPINEPALKFVGGSQAVTAFPTLALVLGQPGFWLGHPDTGVDAVRLLHGEQSIKIRAPLPSSGTVIGTTRVTGLVDKGAGRGALLYSEKELTTPEGSVLAITRSTIFLRGDGGFGHSTTEAVPPPSLPDRDPDLVIAAETRPEQALYYRWNGDHNPLHSNPETARRAGYDRPILHGLCTYGIAARVLLAAVYDWEPHAMKSMSGRFTAPVYPGDHLEVSIWLDGFFRVTRKADGKAVVDNGTFA</sequence>
<feature type="domain" description="MaoC-like" evidence="1">
    <location>
        <begin position="163"/>
        <end position="269"/>
    </location>
</feature>
<organism evidence="3 4">
    <name type="scientific">Pseudohoeflea coraliihabitans</name>
    <dbReference type="NCBI Taxonomy" id="2860393"/>
    <lineage>
        <taxon>Bacteria</taxon>
        <taxon>Pseudomonadati</taxon>
        <taxon>Pseudomonadota</taxon>
        <taxon>Alphaproteobacteria</taxon>
        <taxon>Hyphomicrobiales</taxon>
        <taxon>Rhizobiaceae</taxon>
        <taxon>Pseudohoeflea</taxon>
    </lineage>
</organism>
<feature type="domain" description="Peroxisomal multifunctional enzyme type 2-like N-terminal" evidence="2">
    <location>
        <begin position="19"/>
        <end position="146"/>
    </location>
</feature>
<dbReference type="InterPro" id="IPR002539">
    <property type="entry name" value="MaoC-like_dom"/>
</dbReference>
<evidence type="ECO:0000259" key="1">
    <source>
        <dbReference type="Pfam" id="PF01575"/>
    </source>
</evidence>
<dbReference type="CDD" id="cd03448">
    <property type="entry name" value="HDE_HSD"/>
    <property type="match status" value="1"/>
</dbReference>
<dbReference type="EMBL" id="JAHWQX010000001">
    <property type="protein sequence ID" value="MBW3096604.1"/>
    <property type="molecule type" value="Genomic_DNA"/>
</dbReference>
<dbReference type="Pfam" id="PF22622">
    <property type="entry name" value="MFE-2_hydrat-2_N"/>
    <property type="match status" value="1"/>
</dbReference>
<gene>
    <name evidence="3" type="ORF">KY465_04870</name>
</gene>
<evidence type="ECO:0000259" key="2">
    <source>
        <dbReference type="Pfam" id="PF22622"/>
    </source>
</evidence>
<protein>
    <submittedName>
        <fullName evidence="3">MaoC family dehydratase N-terminal domain-containing protein</fullName>
    </submittedName>
</protein>
<keyword evidence="4" id="KW-1185">Reference proteome</keyword>
<proteinExistence type="predicted"/>
<dbReference type="Pfam" id="PF01575">
    <property type="entry name" value="MaoC_dehydratas"/>
    <property type="match status" value="1"/>
</dbReference>
<evidence type="ECO:0000313" key="3">
    <source>
        <dbReference type="EMBL" id="MBW3096604.1"/>
    </source>
</evidence>
<dbReference type="InterPro" id="IPR054357">
    <property type="entry name" value="MFE-2_N"/>
</dbReference>
<dbReference type="PANTHER" id="PTHR13078:SF56">
    <property type="entry name" value="PEROXISOMAL MULTIFUNCTIONAL ENZYME TYPE 2"/>
    <property type="match status" value="1"/>
</dbReference>
<evidence type="ECO:0000313" key="4">
    <source>
        <dbReference type="Proteomes" id="UP001430804"/>
    </source>
</evidence>
<comment type="caution">
    <text evidence="3">The sequence shown here is derived from an EMBL/GenBank/DDBJ whole genome shotgun (WGS) entry which is preliminary data.</text>
</comment>
<accession>A0ABS6WKY3</accession>
<dbReference type="Proteomes" id="UP001430804">
    <property type="component" value="Unassembled WGS sequence"/>
</dbReference>
<name>A0ABS6WKY3_9HYPH</name>
<dbReference type="PANTHER" id="PTHR13078">
    <property type="entry name" value="PEROXISOMAL MULTIFUNCTIONAL ENZYME TYPE 2-RELATED"/>
    <property type="match status" value="1"/>
</dbReference>